<keyword evidence="4" id="KW-1185">Reference proteome</keyword>
<proteinExistence type="predicted"/>
<dbReference type="PANTHER" id="PTHR45632:SF17">
    <property type="entry name" value="KELCH-LIKE PROTEIN 31"/>
    <property type="match status" value="1"/>
</dbReference>
<gene>
    <name evidence="3" type="ORF">EHQ59_09640</name>
</gene>
<dbReference type="Pfam" id="PF24681">
    <property type="entry name" value="Kelch_KLHDC2_KLHL20_DRC7"/>
    <property type="match status" value="1"/>
</dbReference>
<keyword evidence="2" id="KW-0472">Membrane</keyword>
<dbReference type="Proteomes" id="UP000297609">
    <property type="component" value="Unassembled WGS sequence"/>
</dbReference>
<dbReference type="OrthoDB" id="1937631at2"/>
<dbReference type="InterPro" id="IPR015915">
    <property type="entry name" value="Kelch-typ_b-propeller"/>
</dbReference>
<comment type="caution">
    <text evidence="3">The sequence shown here is derived from an EMBL/GenBank/DDBJ whole genome shotgun (WGS) entry which is preliminary data.</text>
</comment>
<evidence type="ECO:0000313" key="3">
    <source>
        <dbReference type="EMBL" id="TGL52300.1"/>
    </source>
</evidence>
<organism evidence="3 4">
    <name type="scientific">Leptospira kemamanensis</name>
    <dbReference type="NCBI Taxonomy" id="2484942"/>
    <lineage>
        <taxon>Bacteria</taxon>
        <taxon>Pseudomonadati</taxon>
        <taxon>Spirochaetota</taxon>
        <taxon>Spirochaetia</taxon>
        <taxon>Leptospirales</taxon>
        <taxon>Leptospiraceae</taxon>
        <taxon>Leptospira</taxon>
    </lineage>
</organism>
<accession>A0A4R9JQB7</accession>
<evidence type="ECO:0008006" key="5">
    <source>
        <dbReference type="Google" id="ProtNLM"/>
    </source>
</evidence>
<dbReference type="AlphaFoldDB" id="A0A4R9JQB7"/>
<dbReference type="EMBL" id="RQGG01000029">
    <property type="protein sequence ID" value="TGL52300.1"/>
    <property type="molecule type" value="Genomic_DNA"/>
</dbReference>
<feature type="compositionally biased region" description="Low complexity" evidence="1">
    <location>
        <begin position="69"/>
        <end position="81"/>
    </location>
</feature>
<evidence type="ECO:0000313" key="4">
    <source>
        <dbReference type="Proteomes" id="UP000297609"/>
    </source>
</evidence>
<evidence type="ECO:0000256" key="1">
    <source>
        <dbReference type="SAM" id="MobiDB-lite"/>
    </source>
</evidence>
<reference evidence="3" key="1">
    <citation type="journal article" date="2019" name="PLoS Negl. Trop. Dis.">
        <title>Revisiting the worldwide diversity of Leptospira species in the environment.</title>
        <authorList>
            <person name="Vincent A.T."/>
            <person name="Schiettekatte O."/>
            <person name="Bourhy P."/>
            <person name="Veyrier F.J."/>
            <person name="Picardeau M."/>
        </authorList>
    </citation>
    <scope>NUCLEOTIDE SEQUENCE [LARGE SCALE GENOMIC DNA]</scope>
    <source>
        <strain evidence="3">201702454</strain>
    </source>
</reference>
<dbReference type="SMART" id="SM00612">
    <property type="entry name" value="Kelch"/>
    <property type="match status" value="10"/>
</dbReference>
<name>A0A4R9JQB7_9LEPT</name>
<keyword evidence="2" id="KW-0812">Transmembrane</keyword>
<dbReference type="Pfam" id="PF01344">
    <property type="entry name" value="Kelch_1"/>
    <property type="match status" value="5"/>
</dbReference>
<dbReference type="InterPro" id="IPR006652">
    <property type="entry name" value="Kelch_1"/>
</dbReference>
<feature type="region of interest" description="Disordered" evidence="1">
    <location>
        <begin position="69"/>
        <end position="94"/>
    </location>
</feature>
<feature type="transmembrane region" description="Helical" evidence="2">
    <location>
        <begin position="20"/>
        <end position="40"/>
    </location>
</feature>
<protein>
    <recommendedName>
        <fullName evidence="5">Kelch-like protein</fullName>
    </recommendedName>
</protein>
<sequence>MEGMRMDVTNQKRKFSILNLAYLIVMATGLIQCGVVSEFMGNPALEKELKDTQTLALLGLIKPGEVQTINNGTPIENPNNNSGTDPNSIAPLTPPPEPLKNIWATLSNLPRNFAHSTSQTIGDKIYIFGSTGIGDNTVYSYNTVTAQWNKLKNMPSARYGATSARIGNKIYVLGGYEYVYQMTYDPPPYCANQLLWHCFQWVDPPPQYGYVANARNSMFIYDTVTDTWTTGAPMLVSSSFHSSVGYNGKIYLFRDGSVDVYDASSNQWNLLLTNSPIRFHYSIQVFDDKFYFLGGYSNVNGYFNNVFEFDPETLTFRQMTNMPTNRTLVVTALVGDKIYVMGGHENEHSLVVEEFSPDTNSWTAKTSLPQGAFLNRGVGGYANNRFYGIGGYSNVVVYYDPANDTTTHLKVLMNFSRYYFASAVYNNKYYVFGGNINGYAINGIESLDLVSNSWSNQGNLPNAKFGHKAAILGNKIYLVGGMRNGSAQAEVEIYDPETGSITPGTPMDTPRTYHSLCVNNGKMYAVGGNNGSTILNSIEEYDPATDKWTYKRTMTSARTETACAFHENKLYVFGGRIGDSNYTASVESYNPASDSWTLHKPMNTQRSLFDVVKLRGRIYAIGGWNSGSMSQVEKYDPTLEQWIPEYPMNSVRYGHSAIAPDPNRIIVVGGHNGSNSLNSAEEFY</sequence>
<dbReference type="Gene3D" id="2.120.10.80">
    <property type="entry name" value="Kelch-type beta propeller"/>
    <property type="match status" value="4"/>
</dbReference>
<dbReference type="PANTHER" id="PTHR45632">
    <property type="entry name" value="LD33804P"/>
    <property type="match status" value="1"/>
</dbReference>
<evidence type="ECO:0000256" key="2">
    <source>
        <dbReference type="SAM" id="Phobius"/>
    </source>
</evidence>
<dbReference type="SUPFAM" id="SSF117281">
    <property type="entry name" value="Kelch motif"/>
    <property type="match status" value="3"/>
</dbReference>
<keyword evidence="2" id="KW-1133">Transmembrane helix</keyword>